<keyword evidence="3" id="KW-1185">Reference proteome</keyword>
<feature type="region of interest" description="Disordered" evidence="1">
    <location>
        <begin position="151"/>
        <end position="170"/>
    </location>
</feature>
<dbReference type="EMBL" id="JAKIXB020000031">
    <property type="protein sequence ID" value="KAL1595585.1"/>
    <property type="molecule type" value="Genomic_DNA"/>
</dbReference>
<dbReference type="SUPFAM" id="SSF54637">
    <property type="entry name" value="Thioesterase/thiol ester dehydrase-isomerase"/>
    <property type="match status" value="1"/>
</dbReference>
<dbReference type="Pfam" id="PF13279">
    <property type="entry name" value="4HBT_2"/>
    <property type="match status" value="1"/>
</dbReference>
<dbReference type="Proteomes" id="UP001521222">
    <property type="component" value="Unassembled WGS sequence"/>
</dbReference>
<name>A0ABR3QTT8_9PLEO</name>
<protein>
    <submittedName>
        <fullName evidence="2">Uncharacterized protein</fullName>
    </submittedName>
</protein>
<evidence type="ECO:0000313" key="2">
    <source>
        <dbReference type="EMBL" id="KAL1595585.1"/>
    </source>
</evidence>
<sequence length="170" mass="19800">MYNRYAESARVNWTLNLATQDPAHKKEWLELVSPKSIGLILRSIKTDYKFSIMKPMKWPDRITVLHKLRNKPEQDTDHFILDVLILSEAHRRAAARCIEDIVVYDYRSAKKSSLPPFMVDKFKKIFELQEQAKEKNSGRVVALLNRVRELEKSSWDRPDAVEDFGSAGKP</sequence>
<feature type="compositionally biased region" description="Basic and acidic residues" evidence="1">
    <location>
        <begin position="151"/>
        <end position="160"/>
    </location>
</feature>
<proteinExistence type="predicted"/>
<evidence type="ECO:0000256" key="1">
    <source>
        <dbReference type="SAM" id="MobiDB-lite"/>
    </source>
</evidence>
<evidence type="ECO:0000313" key="3">
    <source>
        <dbReference type="Proteomes" id="UP001521222"/>
    </source>
</evidence>
<dbReference type="InterPro" id="IPR029069">
    <property type="entry name" value="HotDog_dom_sf"/>
</dbReference>
<dbReference type="Gene3D" id="3.10.129.10">
    <property type="entry name" value="Hotdog Thioesterase"/>
    <property type="match status" value="1"/>
</dbReference>
<comment type="caution">
    <text evidence="2">The sequence shown here is derived from an EMBL/GenBank/DDBJ whole genome shotgun (WGS) entry which is preliminary data.</text>
</comment>
<organism evidence="2 3">
    <name type="scientific">Nothophoma quercina</name>
    <dbReference type="NCBI Taxonomy" id="749835"/>
    <lineage>
        <taxon>Eukaryota</taxon>
        <taxon>Fungi</taxon>
        <taxon>Dikarya</taxon>
        <taxon>Ascomycota</taxon>
        <taxon>Pezizomycotina</taxon>
        <taxon>Dothideomycetes</taxon>
        <taxon>Pleosporomycetidae</taxon>
        <taxon>Pleosporales</taxon>
        <taxon>Pleosporineae</taxon>
        <taxon>Didymellaceae</taxon>
        <taxon>Nothophoma</taxon>
    </lineage>
</organism>
<reference evidence="2 3" key="1">
    <citation type="submission" date="2024-02" db="EMBL/GenBank/DDBJ databases">
        <title>De novo assembly and annotation of 12 fungi associated with fruit tree decline syndrome in Ontario, Canada.</title>
        <authorList>
            <person name="Sulman M."/>
            <person name="Ellouze W."/>
            <person name="Ilyukhin E."/>
        </authorList>
    </citation>
    <scope>NUCLEOTIDE SEQUENCE [LARGE SCALE GENOMIC DNA]</scope>
    <source>
        <strain evidence="2 3">M97-236</strain>
    </source>
</reference>
<accession>A0ABR3QTT8</accession>
<gene>
    <name evidence="2" type="ORF">SLS59_008223</name>
</gene>